<keyword evidence="2" id="KW-1003">Cell membrane</keyword>
<keyword evidence="4 8" id="KW-1133">Transmembrane helix</keyword>
<feature type="transmembrane region" description="Helical" evidence="8">
    <location>
        <begin position="294"/>
        <end position="322"/>
    </location>
</feature>
<sequence length="428" mass="43049">MSDGSDAGPGSDPDGGGDPTPPPNADALPAAGSGERGVHDRLPPALRAVVPSPGRGFPAVRLAVRNLSRQRLRAALAAVGIVIGVFAVVSLGMLGTALQVAATDELGGIGNQVVVSPNAEAGVESLNDRDLSAIRRAASGRGEVIPLKATGTTASNGDRRTVAQVYGTTDPRALFGESAGAAPAYLRGGAVVGADVAEALDLSVGGTVTVESNDYHVVAILPEATAISPVQADSAVVISPGEFATTGYSQVVVRADSAADASAVADGVRERLNAREVRVSVFSLSSLLDRITEFFALLNGFLIAVAAVSLVVAGVSIFNVMLMTVSERRGEIGVLRAVGIHRTEVLRTLLVEATLLGVAGGAVGATLGLVGVLAVALSTELPVTAVFVPTNALVFAGAFGFGALVALVGGLYPAYRAATDPPVEALRG</sequence>
<feature type="region of interest" description="Disordered" evidence="7">
    <location>
        <begin position="1"/>
        <end position="39"/>
    </location>
</feature>
<dbReference type="PANTHER" id="PTHR30572">
    <property type="entry name" value="MEMBRANE COMPONENT OF TRANSPORTER-RELATED"/>
    <property type="match status" value="1"/>
</dbReference>
<feature type="compositionally biased region" description="Low complexity" evidence="7">
    <location>
        <begin position="1"/>
        <end position="12"/>
    </location>
</feature>
<gene>
    <name evidence="11" type="ORF">K933_14318</name>
</gene>
<dbReference type="EMBL" id="ASGZ01000060">
    <property type="protein sequence ID" value="ESP87268.1"/>
    <property type="molecule type" value="Genomic_DNA"/>
</dbReference>
<dbReference type="GO" id="GO:0005886">
    <property type="term" value="C:plasma membrane"/>
    <property type="evidence" value="ECO:0007669"/>
    <property type="project" value="UniProtKB-SubCell"/>
</dbReference>
<dbReference type="InterPro" id="IPR025857">
    <property type="entry name" value="MacB_PCD"/>
</dbReference>
<evidence type="ECO:0000256" key="7">
    <source>
        <dbReference type="SAM" id="MobiDB-lite"/>
    </source>
</evidence>
<feature type="transmembrane region" description="Helical" evidence="8">
    <location>
        <begin position="392"/>
        <end position="412"/>
    </location>
</feature>
<evidence type="ECO:0000256" key="5">
    <source>
        <dbReference type="ARBA" id="ARBA00023136"/>
    </source>
</evidence>
<evidence type="ECO:0000259" key="9">
    <source>
        <dbReference type="Pfam" id="PF02687"/>
    </source>
</evidence>
<feature type="transmembrane region" description="Helical" evidence="8">
    <location>
        <begin position="74"/>
        <end position="94"/>
    </location>
</feature>
<keyword evidence="12" id="KW-1185">Reference proteome</keyword>
<dbReference type="RefSeq" id="WP_023395437.1">
    <property type="nucleotide sequence ID" value="NZ_ASGZ01000060.1"/>
</dbReference>
<dbReference type="AlphaFoldDB" id="V4HB40"/>
<evidence type="ECO:0000256" key="8">
    <source>
        <dbReference type="SAM" id="Phobius"/>
    </source>
</evidence>
<organism evidence="11 12">
    <name type="scientific">Candidatus Halobonum tyrrellensis G22</name>
    <dbReference type="NCBI Taxonomy" id="1324957"/>
    <lineage>
        <taxon>Archaea</taxon>
        <taxon>Methanobacteriati</taxon>
        <taxon>Methanobacteriota</taxon>
        <taxon>Stenosarchaea group</taxon>
        <taxon>Halobacteria</taxon>
        <taxon>Halobacteriales</taxon>
        <taxon>Haloferacaceae</taxon>
        <taxon>Candidatus Halobonum</taxon>
    </lineage>
</organism>
<dbReference type="Proteomes" id="UP000017840">
    <property type="component" value="Unassembled WGS sequence"/>
</dbReference>
<feature type="domain" description="ABC3 transporter permease C-terminal" evidence="9">
    <location>
        <begin position="304"/>
        <end position="422"/>
    </location>
</feature>
<evidence type="ECO:0000256" key="6">
    <source>
        <dbReference type="ARBA" id="ARBA00038076"/>
    </source>
</evidence>
<comment type="subcellular location">
    <subcellularLocation>
        <location evidence="1">Cell membrane</location>
        <topology evidence="1">Multi-pass membrane protein</topology>
    </subcellularLocation>
</comment>
<evidence type="ECO:0000256" key="3">
    <source>
        <dbReference type="ARBA" id="ARBA00022692"/>
    </source>
</evidence>
<evidence type="ECO:0000313" key="11">
    <source>
        <dbReference type="EMBL" id="ESP87268.1"/>
    </source>
</evidence>
<keyword evidence="5 8" id="KW-0472">Membrane</keyword>
<reference evidence="11 12" key="1">
    <citation type="journal article" date="2013" name="Genome Announc.">
        <title>Draft Genome Sequence of 'Candidatus Halobonum tyrrellensis' Strain G22, Isolated from the Hypersaline Waters of Lake Tyrrell, Australia.</title>
        <authorList>
            <person name="Ugalde J.A."/>
            <person name="Narasingarao P."/>
            <person name="Kuo S."/>
            <person name="Podell S."/>
            <person name="Allen E.E."/>
        </authorList>
    </citation>
    <scope>NUCLEOTIDE SEQUENCE [LARGE SCALE GENOMIC DNA]</scope>
    <source>
        <strain evidence="11 12">G22</strain>
    </source>
</reference>
<dbReference type="InterPro" id="IPR003838">
    <property type="entry name" value="ABC3_permease_C"/>
</dbReference>
<name>V4HB40_9EURY</name>
<dbReference type="GO" id="GO:0022857">
    <property type="term" value="F:transmembrane transporter activity"/>
    <property type="evidence" value="ECO:0007669"/>
    <property type="project" value="TreeGrafter"/>
</dbReference>
<evidence type="ECO:0000256" key="2">
    <source>
        <dbReference type="ARBA" id="ARBA00022475"/>
    </source>
</evidence>
<protein>
    <submittedName>
        <fullName evidence="11">Antimicrobial peptides ABC transporter permease</fullName>
    </submittedName>
</protein>
<comment type="similarity">
    <text evidence="6">Belongs to the ABC-4 integral membrane protein family.</text>
</comment>
<evidence type="ECO:0000313" key="12">
    <source>
        <dbReference type="Proteomes" id="UP000017840"/>
    </source>
</evidence>
<dbReference type="Pfam" id="PF12704">
    <property type="entry name" value="MacB_PCD"/>
    <property type="match status" value="1"/>
</dbReference>
<proteinExistence type="inferred from homology"/>
<dbReference type="Pfam" id="PF02687">
    <property type="entry name" value="FtsX"/>
    <property type="match status" value="1"/>
</dbReference>
<evidence type="ECO:0000256" key="4">
    <source>
        <dbReference type="ARBA" id="ARBA00022989"/>
    </source>
</evidence>
<dbReference type="PANTHER" id="PTHR30572:SF4">
    <property type="entry name" value="ABC TRANSPORTER PERMEASE YTRF"/>
    <property type="match status" value="1"/>
</dbReference>
<comment type="caution">
    <text evidence="11">The sequence shown here is derived from an EMBL/GenBank/DDBJ whole genome shotgun (WGS) entry which is preliminary data.</text>
</comment>
<feature type="transmembrane region" description="Helical" evidence="8">
    <location>
        <begin position="349"/>
        <end position="377"/>
    </location>
</feature>
<evidence type="ECO:0000259" key="10">
    <source>
        <dbReference type="Pfam" id="PF12704"/>
    </source>
</evidence>
<dbReference type="STRING" id="1324957.K933_14318"/>
<dbReference type="eggNOG" id="arCOG02312">
    <property type="taxonomic scope" value="Archaea"/>
</dbReference>
<accession>V4HB40</accession>
<dbReference type="PATRIC" id="fig|1324957.4.peg.2903"/>
<feature type="domain" description="MacB-like periplasmic core" evidence="10">
    <location>
        <begin position="75"/>
        <end position="270"/>
    </location>
</feature>
<keyword evidence="3 8" id="KW-0812">Transmembrane</keyword>
<evidence type="ECO:0000256" key="1">
    <source>
        <dbReference type="ARBA" id="ARBA00004651"/>
    </source>
</evidence>
<dbReference type="InterPro" id="IPR050250">
    <property type="entry name" value="Macrolide_Exporter_MacB"/>
</dbReference>